<accession>A0A6A0B822</accession>
<dbReference type="GO" id="GO:0006310">
    <property type="term" value="P:DNA recombination"/>
    <property type="evidence" value="ECO:0007669"/>
    <property type="project" value="UniProtKB-KW"/>
</dbReference>
<dbReference type="NCBIfam" id="NF040570">
    <property type="entry name" value="guided_TnpB"/>
    <property type="match status" value="1"/>
</dbReference>
<dbReference type="Pfam" id="PF07282">
    <property type="entry name" value="Cas12f1-like_TNB"/>
    <property type="match status" value="1"/>
</dbReference>
<evidence type="ECO:0000313" key="11">
    <source>
        <dbReference type="EMBL" id="GFH41442.1"/>
    </source>
</evidence>
<dbReference type="GO" id="GO:0032196">
    <property type="term" value="P:transposition"/>
    <property type="evidence" value="ECO:0007669"/>
    <property type="project" value="UniProtKB-KW"/>
</dbReference>
<name>A0A6A0B822_9LACT</name>
<evidence type="ECO:0000259" key="8">
    <source>
        <dbReference type="Pfam" id="PF01385"/>
    </source>
</evidence>
<dbReference type="InterPro" id="IPR021027">
    <property type="entry name" value="Transposase_put_HTH"/>
</dbReference>
<organism evidence="11 12">
    <name type="scientific">Pseudolactococcus insecticola</name>
    <dbReference type="NCBI Taxonomy" id="2709158"/>
    <lineage>
        <taxon>Bacteria</taxon>
        <taxon>Bacillati</taxon>
        <taxon>Bacillota</taxon>
        <taxon>Bacilli</taxon>
        <taxon>Lactobacillales</taxon>
        <taxon>Streptococcaceae</taxon>
        <taxon>Pseudolactococcus</taxon>
    </lineage>
</organism>
<feature type="domain" description="Probable transposase IS891/IS1136/IS1341" evidence="8">
    <location>
        <begin position="187"/>
        <end position="310"/>
    </location>
</feature>
<evidence type="ECO:0000259" key="9">
    <source>
        <dbReference type="Pfam" id="PF07282"/>
    </source>
</evidence>
<feature type="domain" description="Transposase putative helix-turn-helix" evidence="10">
    <location>
        <begin position="1"/>
        <end position="41"/>
    </location>
</feature>
<evidence type="ECO:0000256" key="2">
    <source>
        <dbReference type="ARBA" id="ARBA00022578"/>
    </source>
</evidence>
<evidence type="ECO:0000313" key="12">
    <source>
        <dbReference type="Proteomes" id="UP000475928"/>
    </source>
</evidence>
<evidence type="ECO:0000256" key="1">
    <source>
        <dbReference type="ARBA" id="ARBA00008761"/>
    </source>
</evidence>
<dbReference type="GO" id="GO:0003677">
    <property type="term" value="F:DNA binding"/>
    <property type="evidence" value="ECO:0007669"/>
    <property type="project" value="UniProtKB-KW"/>
</dbReference>
<keyword evidence="2" id="KW-0815">Transposition</keyword>
<keyword evidence="4" id="KW-0862">Zinc</keyword>
<sequence>MQKGYRFRLYPDVDQQTKLRKNIGCARKMYNELVNDEDVNYHLDEVSPLPFGKKRKRLTYTQIKAQFPYMKDVDNLALANAQMNYRAGRKRFFDNLRNPSGRKISLPKKKRKSKAKWSYQTNNQTPKGVVAQNNVNGSVRFSHNYKYIQLPKVGLIKVKAHRRLQQLWRISTVTITQERNGQWYISLLMEIGEITKPEKTGAKLGIDLGLKDFAITSDGVKYNRPNDVALDKKIRRAQRKLSRKYEVAKEMEKSVRFAANYQKQKVIVAKLKAKRAAIRKDFQHKLSWEIINNHDDIRIENLQINNMMKNPKLARAIQESAWYQFTTMLLYKANMYDKQVHKVSMWFASSQICNECDWHCHKFGMTTNEWLSVREWTCEQCGAVLDRDVNAARNIRDTEQVA</sequence>
<dbReference type="InterPro" id="IPR010095">
    <property type="entry name" value="Cas12f1-like_TNB"/>
</dbReference>
<evidence type="ECO:0000256" key="5">
    <source>
        <dbReference type="ARBA" id="ARBA00023125"/>
    </source>
</evidence>
<dbReference type="RefSeq" id="WP_172357946.1">
    <property type="nucleotide sequence ID" value="NZ_BLLH01000020.1"/>
</dbReference>
<dbReference type="Pfam" id="PF01385">
    <property type="entry name" value="OrfB_IS605"/>
    <property type="match status" value="1"/>
</dbReference>
<feature type="domain" description="Cas12f1-like TNB" evidence="9">
    <location>
        <begin position="322"/>
        <end position="395"/>
    </location>
</feature>
<keyword evidence="3" id="KW-0479">Metal-binding</keyword>
<comment type="similarity">
    <text evidence="1">In the C-terminal section; belongs to the transposase 35 family.</text>
</comment>
<evidence type="ECO:0000256" key="6">
    <source>
        <dbReference type="ARBA" id="ARBA00023172"/>
    </source>
</evidence>
<gene>
    <name evidence="11" type="ORF">Hs20B_18400</name>
</gene>
<keyword evidence="12" id="KW-1185">Reference proteome</keyword>
<dbReference type="EMBL" id="BLLH01000020">
    <property type="protein sequence ID" value="GFH41442.1"/>
    <property type="molecule type" value="Genomic_DNA"/>
</dbReference>
<keyword evidence="5" id="KW-0238">DNA-binding</keyword>
<reference evidence="11 12" key="1">
    <citation type="submission" date="2020-02" db="EMBL/GenBank/DDBJ databases">
        <title>Draft genome sequence of Lactococcus sp. Hs20B0-1.</title>
        <authorList>
            <person name="Noda S."/>
            <person name="Yuki M."/>
            <person name="Ohkuma M."/>
        </authorList>
    </citation>
    <scope>NUCLEOTIDE SEQUENCE [LARGE SCALE GENOMIC DNA]</scope>
    <source>
        <strain evidence="11 12">Hs20B0-1</strain>
    </source>
</reference>
<protein>
    <submittedName>
        <fullName evidence="11">Transposase</fullName>
    </submittedName>
</protein>
<evidence type="ECO:0000256" key="4">
    <source>
        <dbReference type="ARBA" id="ARBA00022833"/>
    </source>
</evidence>
<feature type="region of interest" description="Disordered" evidence="7">
    <location>
        <begin position="98"/>
        <end position="119"/>
    </location>
</feature>
<dbReference type="Proteomes" id="UP000475928">
    <property type="component" value="Unassembled WGS sequence"/>
</dbReference>
<keyword evidence="6" id="KW-0233">DNA recombination</keyword>
<evidence type="ECO:0000256" key="3">
    <source>
        <dbReference type="ARBA" id="ARBA00022723"/>
    </source>
</evidence>
<comment type="caution">
    <text evidence="11">The sequence shown here is derived from an EMBL/GenBank/DDBJ whole genome shotgun (WGS) entry which is preliminary data.</text>
</comment>
<dbReference type="AlphaFoldDB" id="A0A6A0B822"/>
<evidence type="ECO:0000259" key="10">
    <source>
        <dbReference type="Pfam" id="PF12323"/>
    </source>
</evidence>
<feature type="compositionally biased region" description="Basic residues" evidence="7">
    <location>
        <begin position="105"/>
        <end position="115"/>
    </location>
</feature>
<dbReference type="Pfam" id="PF12323">
    <property type="entry name" value="HTH_OrfB_IS605"/>
    <property type="match status" value="1"/>
</dbReference>
<proteinExistence type="inferred from homology"/>
<evidence type="ECO:0000256" key="7">
    <source>
        <dbReference type="SAM" id="MobiDB-lite"/>
    </source>
</evidence>
<dbReference type="InterPro" id="IPR001959">
    <property type="entry name" value="Transposase"/>
</dbReference>
<dbReference type="GO" id="GO:0046872">
    <property type="term" value="F:metal ion binding"/>
    <property type="evidence" value="ECO:0007669"/>
    <property type="project" value="UniProtKB-KW"/>
</dbReference>